<dbReference type="GO" id="GO:0003677">
    <property type="term" value="F:DNA binding"/>
    <property type="evidence" value="ECO:0007669"/>
    <property type="project" value="UniProtKB-KW"/>
</dbReference>
<reference evidence="2 3" key="1">
    <citation type="submission" date="2020-08" db="EMBL/GenBank/DDBJ databases">
        <title>Genomic Encyclopedia of Type Strains, Phase III (KMG-III): the genomes of soil and plant-associated and newly described type strains.</title>
        <authorList>
            <person name="Whitman W."/>
        </authorList>
    </citation>
    <scope>NUCLEOTIDE SEQUENCE [LARGE SCALE GENOMIC DNA]</scope>
    <source>
        <strain evidence="2 3">CECT 8577</strain>
    </source>
</reference>
<keyword evidence="3" id="KW-1185">Reference proteome</keyword>
<dbReference type="InterPro" id="IPR009057">
    <property type="entry name" value="Homeodomain-like_sf"/>
</dbReference>
<proteinExistence type="predicted"/>
<dbReference type="SUPFAM" id="SSF46689">
    <property type="entry name" value="Homeodomain-like"/>
    <property type="match status" value="1"/>
</dbReference>
<evidence type="ECO:0000313" key="3">
    <source>
        <dbReference type="Proteomes" id="UP000550714"/>
    </source>
</evidence>
<dbReference type="InterPro" id="IPR041583">
    <property type="entry name" value="TetR_C_31"/>
</dbReference>
<name>A0A839S6I2_9PSEU</name>
<evidence type="ECO:0000313" key="2">
    <source>
        <dbReference type="EMBL" id="MBB3052610.1"/>
    </source>
</evidence>
<dbReference type="RefSeq" id="WP_183657113.1">
    <property type="nucleotide sequence ID" value="NZ_JACHWU010000004.1"/>
</dbReference>
<dbReference type="Gene3D" id="1.10.357.10">
    <property type="entry name" value="Tetracycline Repressor, domain 2"/>
    <property type="match status" value="1"/>
</dbReference>
<dbReference type="SUPFAM" id="SSF48498">
    <property type="entry name" value="Tetracyclin repressor-like, C-terminal domain"/>
    <property type="match status" value="1"/>
</dbReference>
<dbReference type="EMBL" id="JACHWU010000004">
    <property type="protein sequence ID" value="MBB3052610.1"/>
    <property type="molecule type" value="Genomic_DNA"/>
</dbReference>
<accession>A0A839S6I2</accession>
<sequence length="202" mass="21941">MHMVGGGRTPRQRRVTDAAIEVIATDGMRGLTHRAVDMEAGLPAGSTSSCFRTRLALLGGVLDRLVELDEAVLEQLPTTGWDSRSIEHRDRLVERLTELLTYWLGPARSRTRARLELYLDAARRPELGDALQAANRRFLDRASAAIGASGAPVPEETARLLLAGLDGVLYDALARPFLGGDHPSRLRRAVEAAVDGAIPRTT</sequence>
<dbReference type="Pfam" id="PF17940">
    <property type="entry name" value="TetR_C_31"/>
    <property type="match status" value="1"/>
</dbReference>
<keyword evidence="2" id="KW-0238">DNA-binding</keyword>
<protein>
    <submittedName>
        <fullName evidence="2">DNA-binding transcriptional regulator YbjK</fullName>
    </submittedName>
</protein>
<feature type="domain" description="Tetracyclin repressor-like C-terminal group 31" evidence="1">
    <location>
        <begin position="88"/>
        <end position="199"/>
    </location>
</feature>
<gene>
    <name evidence="2" type="ORF">FHS23_003644</name>
</gene>
<dbReference type="AlphaFoldDB" id="A0A839S6I2"/>
<dbReference type="InterPro" id="IPR036271">
    <property type="entry name" value="Tet_transcr_reg_TetR-rel_C_sf"/>
</dbReference>
<comment type="caution">
    <text evidence="2">The sequence shown here is derived from an EMBL/GenBank/DDBJ whole genome shotgun (WGS) entry which is preliminary data.</text>
</comment>
<dbReference type="Proteomes" id="UP000550714">
    <property type="component" value="Unassembled WGS sequence"/>
</dbReference>
<evidence type="ECO:0000259" key="1">
    <source>
        <dbReference type="Pfam" id="PF17940"/>
    </source>
</evidence>
<organism evidence="2 3">
    <name type="scientific">Prauserella isguenensis</name>
    <dbReference type="NCBI Taxonomy" id="1470180"/>
    <lineage>
        <taxon>Bacteria</taxon>
        <taxon>Bacillati</taxon>
        <taxon>Actinomycetota</taxon>
        <taxon>Actinomycetes</taxon>
        <taxon>Pseudonocardiales</taxon>
        <taxon>Pseudonocardiaceae</taxon>
        <taxon>Prauserella</taxon>
    </lineage>
</organism>